<protein>
    <submittedName>
        <fullName evidence="1">Uncharacterized protein</fullName>
    </submittedName>
</protein>
<organism evidence="1 2">
    <name type="scientific">Mycena pura</name>
    <dbReference type="NCBI Taxonomy" id="153505"/>
    <lineage>
        <taxon>Eukaryota</taxon>
        <taxon>Fungi</taxon>
        <taxon>Dikarya</taxon>
        <taxon>Basidiomycota</taxon>
        <taxon>Agaricomycotina</taxon>
        <taxon>Agaricomycetes</taxon>
        <taxon>Agaricomycetidae</taxon>
        <taxon>Agaricales</taxon>
        <taxon>Marasmiineae</taxon>
        <taxon>Mycenaceae</taxon>
        <taxon>Mycena</taxon>
    </lineage>
</organism>
<dbReference type="EMBL" id="JARJCW010000050">
    <property type="protein sequence ID" value="KAJ7203570.1"/>
    <property type="molecule type" value="Genomic_DNA"/>
</dbReference>
<dbReference type="Proteomes" id="UP001219525">
    <property type="component" value="Unassembled WGS sequence"/>
</dbReference>
<dbReference type="AlphaFoldDB" id="A0AAD6V5L3"/>
<name>A0AAD6V5L3_9AGAR</name>
<gene>
    <name evidence="1" type="ORF">GGX14DRAFT_570021</name>
</gene>
<proteinExistence type="predicted"/>
<reference evidence="1" key="1">
    <citation type="submission" date="2023-03" db="EMBL/GenBank/DDBJ databases">
        <title>Massive genome expansion in bonnet fungi (Mycena s.s.) driven by repeated elements and novel gene families across ecological guilds.</title>
        <authorList>
            <consortium name="Lawrence Berkeley National Laboratory"/>
            <person name="Harder C.B."/>
            <person name="Miyauchi S."/>
            <person name="Viragh M."/>
            <person name="Kuo A."/>
            <person name="Thoen E."/>
            <person name="Andreopoulos B."/>
            <person name="Lu D."/>
            <person name="Skrede I."/>
            <person name="Drula E."/>
            <person name="Henrissat B."/>
            <person name="Morin E."/>
            <person name="Kohler A."/>
            <person name="Barry K."/>
            <person name="LaButti K."/>
            <person name="Morin E."/>
            <person name="Salamov A."/>
            <person name="Lipzen A."/>
            <person name="Mereny Z."/>
            <person name="Hegedus B."/>
            <person name="Baldrian P."/>
            <person name="Stursova M."/>
            <person name="Weitz H."/>
            <person name="Taylor A."/>
            <person name="Grigoriev I.V."/>
            <person name="Nagy L.G."/>
            <person name="Martin F."/>
            <person name="Kauserud H."/>
        </authorList>
    </citation>
    <scope>NUCLEOTIDE SEQUENCE</scope>
    <source>
        <strain evidence="1">9144</strain>
    </source>
</reference>
<sequence>MSAVALPTRVLMGSFFDAQRPSAPPPCALECAWAHSRHPAPPHCTAGSFLTPRIALAFSRTLPHCTTRARSPRVRIRRPPPPSLRTGACTGMLLAAHGRLALDARRCLRLAPTRASLGACVGQGPLSTPDADAAALHCPVRAPMSASKVRPPPLSPCTGLHTVPHTDGSVRAVFMVAGIRL</sequence>
<evidence type="ECO:0000313" key="2">
    <source>
        <dbReference type="Proteomes" id="UP001219525"/>
    </source>
</evidence>
<keyword evidence="2" id="KW-1185">Reference proteome</keyword>
<evidence type="ECO:0000313" key="1">
    <source>
        <dbReference type="EMBL" id="KAJ7203570.1"/>
    </source>
</evidence>
<comment type="caution">
    <text evidence="1">The sequence shown here is derived from an EMBL/GenBank/DDBJ whole genome shotgun (WGS) entry which is preliminary data.</text>
</comment>
<accession>A0AAD6V5L3</accession>